<keyword evidence="3" id="KW-1185">Reference proteome</keyword>
<feature type="compositionally biased region" description="Polar residues" evidence="1">
    <location>
        <begin position="101"/>
        <end position="114"/>
    </location>
</feature>
<gene>
    <name evidence="2" type="ORF">IEQ34_006019</name>
</gene>
<evidence type="ECO:0000313" key="2">
    <source>
        <dbReference type="EMBL" id="KAH0465916.1"/>
    </source>
</evidence>
<dbReference type="Proteomes" id="UP000775213">
    <property type="component" value="Unassembled WGS sequence"/>
</dbReference>
<comment type="caution">
    <text evidence="2">The sequence shown here is derived from an EMBL/GenBank/DDBJ whole genome shotgun (WGS) entry which is preliminary data.</text>
</comment>
<proteinExistence type="predicted"/>
<evidence type="ECO:0000256" key="1">
    <source>
        <dbReference type="SAM" id="MobiDB-lite"/>
    </source>
</evidence>
<protein>
    <submittedName>
        <fullName evidence="2">Uncharacterized protein</fullName>
    </submittedName>
</protein>
<name>A0AAV7HA64_DENCH</name>
<sequence>MALVLALYIGRSNMVDLSIHVSNPLATIQGLQLEICEQQSEACSWRSMGNNPRAAGPLPQMTPFGFGIPTSSSSYPVDRPLALPWKTSFPPRQGEAKSAIRGQQSEGYSWRSVGSNPRAAVGDLWTDLPKKREKEKKDGYNICSEMKKRAKEEK</sequence>
<reference evidence="2 3" key="1">
    <citation type="journal article" date="2021" name="Hortic Res">
        <title>Chromosome-scale assembly of the Dendrobium chrysotoxum genome enhances the understanding of orchid evolution.</title>
        <authorList>
            <person name="Zhang Y."/>
            <person name="Zhang G.Q."/>
            <person name="Zhang D."/>
            <person name="Liu X.D."/>
            <person name="Xu X.Y."/>
            <person name="Sun W.H."/>
            <person name="Yu X."/>
            <person name="Zhu X."/>
            <person name="Wang Z.W."/>
            <person name="Zhao X."/>
            <person name="Zhong W.Y."/>
            <person name="Chen H."/>
            <person name="Yin W.L."/>
            <person name="Huang T."/>
            <person name="Niu S.C."/>
            <person name="Liu Z.J."/>
        </authorList>
    </citation>
    <scope>NUCLEOTIDE SEQUENCE [LARGE SCALE GENOMIC DNA]</scope>
    <source>
        <strain evidence="2">Lindl</strain>
    </source>
</reference>
<dbReference type="AlphaFoldDB" id="A0AAV7HA64"/>
<accession>A0AAV7HA64</accession>
<organism evidence="2 3">
    <name type="scientific">Dendrobium chrysotoxum</name>
    <name type="common">Orchid</name>
    <dbReference type="NCBI Taxonomy" id="161865"/>
    <lineage>
        <taxon>Eukaryota</taxon>
        <taxon>Viridiplantae</taxon>
        <taxon>Streptophyta</taxon>
        <taxon>Embryophyta</taxon>
        <taxon>Tracheophyta</taxon>
        <taxon>Spermatophyta</taxon>
        <taxon>Magnoliopsida</taxon>
        <taxon>Liliopsida</taxon>
        <taxon>Asparagales</taxon>
        <taxon>Orchidaceae</taxon>
        <taxon>Epidendroideae</taxon>
        <taxon>Malaxideae</taxon>
        <taxon>Dendrobiinae</taxon>
        <taxon>Dendrobium</taxon>
    </lineage>
</organism>
<feature type="region of interest" description="Disordered" evidence="1">
    <location>
        <begin position="86"/>
        <end position="114"/>
    </location>
</feature>
<feature type="region of interest" description="Disordered" evidence="1">
    <location>
        <begin position="132"/>
        <end position="154"/>
    </location>
</feature>
<evidence type="ECO:0000313" key="3">
    <source>
        <dbReference type="Proteomes" id="UP000775213"/>
    </source>
</evidence>
<dbReference type="EMBL" id="JAGFBR010000006">
    <property type="protein sequence ID" value="KAH0465916.1"/>
    <property type="molecule type" value="Genomic_DNA"/>
</dbReference>